<evidence type="ECO:0000313" key="9">
    <source>
        <dbReference type="Proteomes" id="UP001206925"/>
    </source>
</evidence>
<sequence>GGVGLPYIKPWSLRFGIPAIFSVVTTLLFFTGFRDYKHSKPEGSPLTTILRVFVAAVRKISQPIPDDPEELYNKEDARSTSSLRFLNKAAIKLPEGQEQKKWKVCSVREVEDTKIGIRMLPMWPTFIVIGIVLSIGNTYFLEQADHMDRTLGKIKVSIPIFLLFFSTTSRLFAHLYSLFTTQKFAPPIGIATSMKWKPEDYIGLRIMVY</sequence>
<keyword evidence="4 7" id="KW-1133">Transmembrane helix</keyword>
<proteinExistence type="inferred from homology"/>
<dbReference type="Gene3D" id="1.20.1250.20">
    <property type="entry name" value="MFS general substrate transporter like domains"/>
    <property type="match status" value="1"/>
</dbReference>
<feature type="transmembrane region" description="Helical" evidence="7">
    <location>
        <begin position="15"/>
        <end position="33"/>
    </location>
</feature>
<accession>A0AAD5DA90</accession>
<evidence type="ECO:0000256" key="5">
    <source>
        <dbReference type="ARBA" id="ARBA00023136"/>
    </source>
</evidence>
<dbReference type="InterPro" id="IPR000109">
    <property type="entry name" value="POT_fam"/>
</dbReference>
<organism evidence="8 9">
    <name type="scientific">Ambrosia artemisiifolia</name>
    <name type="common">Common ragweed</name>
    <dbReference type="NCBI Taxonomy" id="4212"/>
    <lineage>
        <taxon>Eukaryota</taxon>
        <taxon>Viridiplantae</taxon>
        <taxon>Streptophyta</taxon>
        <taxon>Embryophyta</taxon>
        <taxon>Tracheophyta</taxon>
        <taxon>Spermatophyta</taxon>
        <taxon>Magnoliopsida</taxon>
        <taxon>eudicotyledons</taxon>
        <taxon>Gunneridae</taxon>
        <taxon>Pentapetalae</taxon>
        <taxon>asterids</taxon>
        <taxon>campanulids</taxon>
        <taxon>Asterales</taxon>
        <taxon>Asteraceae</taxon>
        <taxon>Asteroideae</taxon>
        <taxon>Heliantheae alliance</taxon>
        <taxon>Heliantheae</taxon>
        <taxon>Ambrosia</taxon>
    </lineage>
</organism>
<evidence type="ECO:0000256" key="3">
    <source>
        <dbReference type="ARBA" id="ARBA00022692"/>
    </source>
</evidence>
<dbReference type="Pfam" id="PF00854">
    <property type="entry name" value="PTR2"/>
    <property type="match status" value="1"/>
</dbReference>
<dbReference type="GO" id="GO:0016020">
    <property type="term" value="C:membrane"/>
    <property type="evidence" value="ECO:0007669"/>
    <property type="project" value="UniProtKB-SubCell"/>
</dbReference>
<dbReference type="AlphaFoldDB" id="A0AAD5DA90"/>
<evidence type="ECO:0000256" key="7">
    <source>
        <dbReference type="SAM" id="Phobius"/>
    </source>
</evidence>
<evidence type="ECO:0000256" key="2">
    <source>
        <dbReference type="ARBA" id="ARBA00005982"/>
    </source>
</evidence>
<keyword evidence="9" id="KW-1185">Reference proteome</keyword>
<comment type="caution">
    <text evidence="8">The sequence shown here is derived from an EMBL/GenBank/DDBJ whole genome shotgun (WGS) entry which is preliminary data.</text>
</comment>
<evidence type="ECO:0000256" key="4">
    <source>
        <dbReference type="ARBA" id="ARBA00022989"/>
    </source>
</evidence>
<evidence type="ECO:0000313" key="8">
    <source>
        <dbReference type="EMBL" id="KAI7756059.1"/>
    </source>
</evidence>
<feature type="transmembrane region" description="Helical" evidence="7">
    <location>
        <begin position="122"/>
        <end position="140"/>
    </location>
</feature>
<dbReference type="Proteomes" id="UP001206925">
    <property type="component" value="Unassembled WGS sequence"/>
</dbReference>
<comment type="subcellular location">
    <subcellularLocation>
        <location evidence="1">Membrane</location>
        <topology evidence="1">Multi-pass membrane protein</topology>
    </subcellularLocation>
</comment>
<dbReference type="EMBL" id="JAMZMK010000610">
    <property type="protein sequence ID" value="KAI7756059.1"/>
    <property type="molecule type" value="Genomic_DNA"/>
</dbReference>
<dbReference type="InterPro" id="IPR036259">
    <property type="entry name" value="MFS_trans_sf"/>
</dbReference>
<keyword evidence="3 7" id="KW-0812">Transmembrane</keyword>
<reference evidence="8" key="1">
    <citation type="submission" date="2022-06" db="EMBL/GenBank/DDBJ databases">
        <title>Uncovering the hologenomic basis of an extraordinary plant invasion.</title>
        <authorList>
            <person name="Bieker V.C."/>
            <person name="Martin M.D."/>
            <person name="Gilbert T."/>
            <person name="Hodgins K."/>
            <person name="Battlay P."/>
            <person name="Petersen B."/>
            <person name="Wilson J."/>
        </authorList>
    </citation>
    <scope>NUCLEOTIDE SEQUENCE</scope>
    <source>
        <strain evidence="8">AA19_3_7</strain>
        <tissue evidence="8">Leaf</tissue>
    </source>
</reference>
<comment type="similarity">
    <text evidence="2">Belongs to the major facilitator superfamily. Proton-dependent oligopeptide transporter (POT/PTR) (TC 2.A.17) family.</text>
</comment>
<name>A0AAD5DA90_AMBAR</name>
<protein>
    <submittedName>
        <fullName evidence="8">Uncharacterized protein</fullName>
    </submittedName>
</protein>
<dbReference type="GO" id="GO:0022857">
    <property type="term" value="F:transmembrane transporter activity"/>
    <property type="evidence" value="ECO:0007669"/>
    <property type="project" value="InterPro"/>
</dbReference>
<feature type="non-terminal residue" evidence="8">
    <location>
        <position position="209"/>
    </location>
</feature>
<feature type="transmembrane region" description="Helical" evidence="7">
    <location>
        <begin position="160"/>
        <end position="179"/>
    </location>
</feature>
<evidence type="ECO:0000256" key="6">
    <source>
        <dbReference type="ARBA" id="ARBA00044504"/>
    </source>
</evidence>
<dbReference type="PANTHER" id="PTHR11654">
    <property type="entry name" value="OLIGOPEPTIDE TRANSPORTER-RELATED"/>
    <property type="match status" value="1"/>
</dbReference>
<keyword evidence="5 7" id="KW-0472">Membrane</keyword>
<evidence type="ECO:0000256" key="1">
    <source>
        <dbReference type="ARBA" id="ARBA00004141"/>
    </source>
</evidence>
<comment type="similarity">
    <text evidence="6">Belongs to the major facilitator superfamily. Phosphate:H(+) symporter (TC 2.A.1.9) family.</text>
</comment>
<gene>
    <name evidence="8" type="ORF">M8C21_019788</name>
</gene>